<reference evidence="2 3" key="1">
    <citation type="submission" date="2013-05" db="EMBL/GenBank/DDBJ databases">
        <title>Genome assembly of Chondromyces apiculatus DSM 436.</title>
        <authorList>
            <person name="Sharma G."/>
            <person name="Khatri I."/>
            <person name="Kaur C."/>
            <person name="Mayilraj S."/>
            <person name="Subramanian S."/>
        </authorList>
    </citation>
    <scope>NUCLEOTIDE SEQUENCE [LARGE SCALE GENOMIC DNA]</scope>
    <source>
        <strain evidence="2 3">DSM 436</strain>
    </source>
</reference>
<comment type="caution">
    <text evidence="2">The sequence shown here is derived from an EMBL/GenBank/DDBJ whole genome shotgun (WGS) entry which is preliminary data.</text>
</comment>
<dbReference type="EMBL" id="ASRX01000040">
    <property type="protein sequence ID" value="EYF03976.1"/>
    <property type="molecule type" value="Genomic_DNA"/>
</dbReference>
<dbReference type="Proteomes" id="UP000019678">
    <property type="component" value="Unassembled WGS sequence"/>
</dbReference>
<name>A0A017T5W2_9BACT</name>
<dbReference type="AlphaFoldDB" id="A0A017T5W2"/>
<proteinExistence type="predicted"/>
<gene>
    <name evidence="2" type="ORF">CAP_5077</name>
</gene>
<keyword evidence="3" id="KW-1185">Reference proteome</keyword>
<feature type="region of interest" description="Disordered" evidence="1">
    <location>
        <begin position="1"/>
        <end position="43"/>
    </location>
</feature>
<organism evidence="2 3">
    <name type="scientific">Chondromyces apiculatus DSM 436</name>
    <dbReference type="NCBI Taxonomy" id="1192034"/>
    <lineage>
        <taxon>Bacteria</taxon>
        <taxon>Pseudomonadati</taxon>
        <taxon>Myxococcota</taxon>
        <taxon>Polyangia</taxon>
        <taxon>Polyangiales</taxon>
        <taxon>Polyangiaceae</taxon>
        <taxon>Chondromyces</taxon>
    </lineage>
</organism>
<evidence type="ECO:0000256" key="1">
    <source>
        <dbReference type="SAM" id="MobiDB-lite"/>
    </source>
</evidence>
<sequence>MRGARVMPTPGSGGERGRRDGPLAARGQPARPAYLEGSAAEKEPAKVTAGLRFLTFMPGSSGCDLQ</sequence>
<protein>
    <submittedName>
        <fullName evidence="2">Uncharacterized protein</fullName>
    </submittedName>
</protein>
<evidence type="ECO:0000313" key="3">
    <source>
        <dbReference type="Proteomes" id="UP000019678"/>
    </source>
</evidence>
<dbReference type="STRING" id="1192034.CAP_5077"/>
<accession>A0A017T5W2</accession>
<evidence type="ECO:0000313" key="2">
    <source>
        <dbReference type="EMBL" id="EYF03976.1"/>
    </source>
</evidence>